<evidence type="ECO:0000256" key="4">
    <source>
        <dbReference type="ARBA" id="ARBA00023136"/>
    </source>
</evidence>
<keyword evidence="3 5" id="KW-1133">Transmembrane helix</keyword>
<feature type="domain" description="Lipopolysaccharide assembly protein A" evidence="6">
    <location>
        <begin position="27"/>
        <end position="85"/>
    </location>
</feature>
<evidence type="ECO:0000313" key="8">
    <source>
        <dbReference type="Proteomes" id="UP000256774"/>
    </source>
</evidence>
<evidence type="ECO:0000313" key="7">
    <source>
        <dbReference type="EMBL" id="REH36864.1"/>
    </source>
</evidence>
<feature type="transmembrane region" description="Helical" evidence="5">
    <location>
        <begin position="7"/>
        <end position="25"/>
    </location>
</feature>
<evidence type="ECO:0000259" key="6">
    <source>
        <dbReference type="Pfam" id="PF06305"/>
    </source>
</evidence>
<organism evidence="7 8">
    <name type="scientific">Paraperlucidibaca baekdonensis</name>
    <dbReference type="NCBI Taxonomy" id="748120"/>
    <lineage>
        <taxon>Bacteria</taxon>
        <taxon>Pseudomonadati</taxon>
        <taxon>Pseudomonadota</taxon>
        <taxon>Gammaproteobacteria</taxon>
        <taxon>Moraxellales</taxon>
        <taxon>Moraxellaceae</taxon>
        <taxon>Paraperlucidibaca</taxon>
    </lineage>
</organism>
<dbReference type="EMBL" id="QUNR01000004">
    <property type="protein sequence ID" value="REH36864.1"/>
    <property type="molecule type" value="Genomic_DNA"/>
</dbReference>
<dbReference type="GO" id="GO:0005886">
    <property type="term" value="C:plasma membrane"/>
    <property type="evidence" value="ECO:0007669"/>
    <property type="project" value="InterPro"/>
</dbReference>
<accession>A0A3E0H1F9</accession>
<keyword evidence="8" id="KW-1185">Reference proteome</keyword>
<evidence type="ECO:0000256" key="2">
    <source>
        <dbReference type="ARBA" id="ARBA00022692"/>
    </source>
</evidence>
<dbReference type="RefSeq" id="WP_116208808.1">
    <property type="nucleotide sequence ID" value="NZ_QUNR01000004.1"/>
</dbReference>
<proteinExistence type="predicted"/>
<reference evidence="7 8" key="1">
    <citation type="submission" date="2018-08" db="EMBL/GenBank/DDBJ databases">
        <title>Genomic Encyclopedia of Type Strains, Phase IV (KMG-IV): sequencing the most valuable type-strain genomes for metagenomic binning, comparative biology and taxonomic classification.</title>
        <authorList>
            <person name="Goeker M."/>
        </authorList>
    </citation>
    <scope>NUCLEOTIDE SEQUENCE [LARGE SCALE GENOMIC DNA]</scope>
    <source>
        <strain evidence="7 8">DSM 26022</strain>
    </source>
</reference>
<keyword evidence="1" id="KW-1003">Cell membrane</keyword>
<protein>
    <submittedName>
        <fullName evidence="7">Uncharacterized protein DUF1049</fullName>
    </submittedName>
</protein>
<dbReference type="OrthoDB" id="9979008at2"/>
<name>A0A3E0H1F9_9GAMM</name>
<sequence>MTAIKKAVFWAFMLVFLFTGFWMVIVNNDSVSLNLLFTNTGPVNAGFVIFMSLTVGVIVGFIAGSFSTRLSMWRKAREAEQARAQEATQAADAEALAQVRETARQQALAVRSHEPPAPPPVY</sequence>
<keyword evidence="2 5" id="KW-0812">Transmembrane</keyword>
<dbReference type="AlphaFoldDB" id="A0A3E0H1F9"/>
<dbReference type="InterPro" id="IPR010445">
    <property type="entry name" value="LapA_dom"/>
</dbReference>
<evidence type="ECO:0000256" key="3">
    <source>
        <dbReference type="ARBA" id="ARBA00022989"/>
    </source>
</evidence>
<comment type="caution">
    <text evidence="7">The sequence shown here is derived from an EMBL/GenBank/DDBJ whole genome shotgun (WGS) entry which is preliminary data.</text>
</comment>
<dbReference type="Pfam" id="PF06305">
    <property type="entry name" value="LapA_dom"/>
    <property type="match status" value="1"/>
</dbReference>
<gene>
    <name evidence="7" type="ORF">DFR26_2004</name>
</gene>
<dbReference type="Proteomes" id="UP000256774">
    <property type="component" value="Unassembled WGS sequence"/>
</dbReference>
<keyword evidence="4 5" id="KW-0472">Membrane</keyword>
<evidence type="ECO:0000256" key="5">
    <source>
        <dbReference type="SAM" id="Phobius"/>
    </source>
</evidence>
<evidence type="ECO:0000256" key="1">
    <source>
        <dbReference type="ARBA" id="ARBA00022475"/>
    </source>
</evidence>
<feature type="transmembrane region" description="Helical" evidence="5">
    <location>
        <begin position="45"/>
        <end position="67"/>
    </location>
</feature>